<dbReference type="PIRSF" id="PIRSF028451">
    <property type="entry name" value="UCP028451"/>
    <property type="match status" value="1"/>
</dbReference>
<dbReference type="OrthoDB" id="9794241at2"/>
<dbReference type="InterPro" id="IPR015996">
    <property type="entry name" value="UCP028451"/>
</dbReference>
<organism evidence="1 2">
    <name type="scientific">Streptomyces virginiae</name>
    <name type="common">Streptomyces cinnamonensis</name>
    <dbReference type="NCBI Taxonomy" id="1961"/>
    <lineage>
        <taxon>Bacteria</taxon>
        <taxon>Bacillati</taxon>
        <taxon>Actinomycetota</taxon>
        <taxon>Actinomycetes</taxon>
        <taxon>Kitasatosporales</taxon>
        <taxon>Streptomycetaceae</taxon>
        <taxon>Streptomyces</taxon>
    </lineage>
</organism>
<dbReference type="EMBL" id="LGUV01000199">
    <property type="protein sequence ID" value="KOG51660.1"/>
    <property type="molecule type" value="Genomic_DNA"/>
</dbReference>
<proteinExistence type="predicted"/>
<evidence type="ECO:0000313" key="1">
    <source>
        <dbReference type="EMBL" id="KOG51660.1"/>
    </source>
</evidence>
<evidence type="ECO:0008006" key="3">
    <source>
        <dbReference type="Google" id="ProtNLM"/>
    </source>
</evidence>
<accession>A0A0L8MMY1</accession>
<dbReference type="Pfam" id="PF09365">
    <property type="entry name" value="DUF2461"/>
    <property type="match status" value="1"/>
</dbReference>
<dbReference type="PANTHER" id="PTHR36452">
    <property type="entry name" value="CHROMOSOME 12, WHOLE GENOME SHOTGUN SEQUENCE"/>
    <property type="match status" value="1"/>
</dbReference>
<dbReference type="InterPro" id="IPR012808">
    <property type="entry name" value="CHP02453"/>
</dbReference>
<evidence type="ECO:0000313" key="2">
    <source>
        <dbReference type="Proteomes" id="UP000037084"/>
    </source>
</evidence>
<sequence length="234" mass="26160">MTFSGFPPSALRLYEDLAGDNSKEAWRLRHRERYERDVRAPMDELAAELSTYFTESGFRASTGSGGVQVLGPVRDTRMSRDKSPYKTYQGAYLDLLPCLGLWVHLDRHGLYASGRWYPYAGAEVARYRAAVEQEDGGAELAAIAGRLEDQGFVLGGDRLRSRPRGVPADHPRLGLLRHRKIDAGRRYGPDAGLHTARAGELVRETWQAVRPLLDWMAARALTPQPRERGVDVPS</sequence>
<dbReference type="PATRIC" id="fig|1961.12.peg.3853"/>
<dbReference type="PANTHER" id="PTHR36452:SF1">
    <property type="entry name" value="DUF2461 DOMAIN-CONTAINING PROTEIN"/>
    <property type="match status" value="1"/>
</dbReference>
<dbReference type="AlphaFoldDB" id="A0A0L8MMY1"/>
<protein>
    <recommendedName>
        <fullName evidence="3">TIGR02453 family protein</fullName>
    </recommendedName>
</protein>
<name>A0A0L8MMY1_STRVG</name>
<comment type="caution">
    <text evidence="1">The sequence shown here is derived from an EMBL/GenBank/DDBJ whole genome shotgun (WGS) entry which is preliminary data.</text>
</comment>
<gene>
    <name evidence="1" type="ORF">ADK75_16905</name>
</gene>
<dbReference type="RefSeq" id="WP_053171897.1">
    <property type="nucleotide sequence ID" value="NZ_LGUV01000199.1"/>
</dbReference>
<dbReference type="Proteomes" id="UP000037084">
    <property type="component" value="Unassembled WGS sequence"/>
</dbReference>
<reference evidence="2" key="1">
    <citation type="submission" date="2015-07" db="EMBL/GenBank/DDBJ databases">
        <authorList>
            <consortium name="Consortium for Microbial Forensics and Genomics (microFORGE)"/>
            <person name="Knight B.M."/>
            <person name="Roberts D.P."/>
            <person name="Lin D."/>
            <person name="Hari K."/>
            <person name="Fletcher J."/>
            <person name="Melcher U."/>
            <person name="Blagden T."/>
            <person name="Winegar R.A."/>
        </authorList>
    </citation>
    <scope>NUCLEOTIDE SEQUENCE [LARGE SCALE GENOMIC DNA]</scope>
    <source>
        <strain evidence="2">NRRL B-1447</strain>
    </source>
</reference>